<feature type="compositionally biased region" description="Acidic residues" evidence="1">
    <location>
        <begin position="438"/>
        <end position="459"/>
    </location>
</feature>
<feature type="compositionally biased region" description="Acidic residues" evidence="1">
    <location>
        <begin position="376"/>
        <end position="430"/>
    </location>
</feature>
<name>A0A9P6E9Y9_9AGAR</name>
<dbReference type="OrthoDB" id="2593747at2759"/>
<feature type="region of interest" description="Disordered" evidence="1">
    <location>
        <begin position="352"/>
        <end position="526"/>
    </location>
</feature>
<organism evidence="2 3">
    <name type="scientific">Crepidotus variabilis</name>
    <dbReference type="NCBI Taxonomy" id="179855"/>
    <lineage>
        <taxon>Eukaryota</taxon>
        <taxon>Fungi</taxon>
        <taxon>Dikarya</taxon>
        <taxon>Basidiomycota</taxon>
        <taxon>Agaricomycotina</taxon>
        <taxon>Agaricomycetes</taxon>
        <taxon>Agaricomycetidae</taxon>
        <taxon>Agaricales</taxon>
        <taxon>Agaricineae</taxon>
        <taxon>Crepidotaceae</taxon>
        <taxon>Crepidotus</taxon>
    </lineage>
</organism>
<keyword evidence="3" id="KW-1185">Reference proteome</keyword>
<evidence type="ECO:0000313" key="2">
    <source>
        <dbReference type="EMBL" id="KAF9525024.1"/>
    </source>
</evidence>
<dbReference type="Proteomes" id="UP000807306">
    <property type="component" value="Unassembled WGS sequence"/>
</dbReference>
<dbReference type="EMBL" id="MU157890">
    <property type="protein sequence ID" value="KAF9525024.1"/>
    <property type="molecule type" value="Genomic_DNA"/>
</dbReference>
<gene>
    <name evidence="2" type="ORF">CPB83DRAFT_838519</name>
</gene>
<evidence type="ECO:0008006" key="4">
    <source>
        <dbReference type="Google" id="ProtNLM"/>
    </source>
</evidence>
<sequence length="526" mass="59928">MATETENTETQCDGKAVVERHDMYFFDFVVFQVQNTLFRVPKHGFLDLNPAFFDKFAPVGSTSATLDANEADPIELKDIPADDFKALLLVIYPFKRTAETYEEWLGALGLATQWDLADIRSKSISALSMLNRSDKKSPVEVALLAKKYRIKDWLLESYIQLVHSDDLNLRTLRQQEPENTTLDWETISRLFSARLESIQWARSRRDCLCCPQSTWFCAKDCRLQWSYGPVKARVESAFADELAALLTPDAGMPQSLTSGASDSKERYLFSDNLVGRGINTSYAGGSQYHADAANEVPPQPERLDAVEPVAERAPLIPEMLVGPFGGLIGQAEEANGEGFGLGNERHIIQRHIVAEDEDYTDTEDEVEVNCRRDGDYTESENEDDHEPEDEYHDESEDEDDNELENEEYDESAEDEDEEYNESADEDGNEPVEEHHEEQEVDADNEPLEENYNEPEDEGFNEPADEHNSEPEVEDNEPEPEYYDEPEVEDYTEPEDGPYDEPEEEGYDEPEDEAQSDFDDYDGYSSY</sequence>
<proteinExistence type="predicted"/>
<feature type="compositionally biased region" description="Acidic residues" evidence="1">
    <location>
        <begin position="470"/>
        <end position="526"/>
    </location>
</feature>
<evidence type="ECO:0000256" key="1">
    <source>
        <dbReference type="SAM" id="MobiDB-lite"/>
    </source>
</evidence>
<evidence type="ECO:0000313" key="3">
    <source>
        <dbReference type="Proteomes" id="UP000807306"/>
    </source>
</evidence>
<protein>
    <recommendedName>
        <fullName evidence="4">BTB domain-containing protein</fullName>
    </recommendedName>
</protein>
<comment type="caution">
    <text evidence="2">The sequence shown here is derived from an EMBL/GenBank/DDBJ whole genome shotgun (WGS) entry which is preliminary data.</text>
</comment>
<reference evidence="2" key="1">
    <citation type="submission" date="2020-11" db="EMBL/GenBank/DDBJ databases">
        <authorList>
            <consortium name="DOE Joint Genome Institute"/>
            <person name="Ahrendt S."/>
            <person name="Riley R."/>
            <person name="Andreopoulos W."/>
            <person name="Labutti K."/>
            <person name="Pangilinan J."/>
            <person name="Ruiz-Duenas F.J."/>
            <person name="Barrasa J.M."/>
            <person name="Sanchez-Garcia M."/>
            <person name="Camarero S."/>
            <person name="Miyauchi S."/>
            <person name="Serrano A."/>
            <person name="Linde D."/>
            <person name="Babiker R."/>
            <person name="Drula E."/>
            <person name="Ayuso-Fernandez I."/>
            <person name="Pacheco R."/>
            <person name="Padilla G."/>
            <person name="Ferreira P."/>
            <person name="Barriuso J."/>
            <person name="Kellner H."/>
            <person name="Castanera R."/>
            <person name="Alfaro M."/>
            <person name="Ramirez L."/>
            <person name="Pisabarro A.G."/>
            <person name="Kuo A."/>
            <person name="Tritt A."/>
            <person name="Lipzen A."/>
            <person name="He G."/>
            <person name="Yan M."/>
            <person name="Ng V."/>
            <person name="Cullen D."/>
            <person name="Martin F."/>
            <person name="Rosso M.-N."/>
            <person name="Henrissat B."/>
            <person name="Hibbett D."/>
            <person name="Martinez A.T."/>
            <person name="Grigoriev I.V."/>
        </authorList>
    </citation>
    <scope>NUCLEOTIDE SEQUENCE</scope>
    <source>
        <strain evidence="2">CBS 506.95</strain>
    </source>
</reference>
<accession>A0A9P6E9Y9</accession>
<dbReference type="AlphaFoldDB" id="A0A9P6E9Y9"/>
<feature type="compositionally biased region" description="Acidic residues" evidence="1">
    <location>
        <begin position="355"/>
        <end position="367"/>
    </location>
</feature>